<reference evidence="2" key="2">
    <citation type="submission" date="2020-09" db="EMBL/GenBank/DDBJ databases">
        <authorList>
            <person name="Sun Q."/>
            <person name="Zhou Y."/>
        </authorList>
    </citation>
    <scope>NUCLEOTIDE SEQUENCE</scope>
    <source>
        <strain evidence="2">CGMCC 1.15966</strain>
    </source>
</reference>
<dbReference type="RefSeq" id="WP_182499728.1">
    <property type="nucleotide sequence ID" value="NZ_BMKM01000016.1"/>
</dbReference>
<feature type="domain" description="Methyltransferase type 11" evidence="1">
    <location>
        <begin position="9"/>
        <end position="52"/>
    </location>
</feature>
<evidence type="ECO:0000313" key="2">
    <source>
        <dbReference type="EMBL" id="GGE34789.1"/>
    </source>
</evidence>
<gene>
    <name evidence="2" type="ORF">GCM10011516_35520</name>
</gene>
<dbReference type="EMBL" id="BMKM01000016">
    <property type="protein sequence ID" value="GGE34789.1"/>
    <property type="molecule type" value="Genomic_DNA"/>
</dbReference>
<reference evidence="2" key="1">
    <citation type="journal article" date="2014" name="Int. J. Syst. Evol. Microbiol.">
        <title>Complete genome sequence of Corynebacterium casei LMG S-19264T (=DSM 44701T), isolated from a smear-ripened cheese.</title>
        <authorList>
            <consortium name="US DOE Joint Genome Institute (JGI-PGF)"/>
            <person name="Walter F."/>
            <person name="Albersmeier A."/>
            <person name="Kalinowski J."/>
            <person name="Ruckert C."/>
        </authorList>
    </citation>
    <scope>NUCLEOTIDE SEQUENCE</scope>
    <source>
        <strain evidence="2">CGMCC 1.15966</strain>
    </source>
</reference>
<keyword evidence="3" id="KW-1185">Reference proteome</keyword>
<comment type="caution">
    <text evidence="2">The sequence shown here is derived from an EMBL/GenBank/DDBJ whole genome shotgun (WGS) entry which is preliminary data.</text>
</comment>
<accession>A0A8H9G398</accession>
<protein>
    <recommendedName>
        <fullName evidence="1">Methyltransferase type 11 domain-containing protein</fullName>
    </recommendedName>
</protein>
<evidence type="ECO:0000313" key="3">
    <source>
        <dbReference type="Proteomes" id="UP000614460"/>
    </source>
</evidence>
<dbReference type="Pfam" id="PF08241">
    <property type="entry name" value="Methyltransf_11"/>
    <property type="match status" value="1"/>
</dbReference>
<dbReference type="AlphaFoldDB" id="A0A8H9G398"/>
<evidence type="ECO:0000259" key="1">
    <source>
        <dbReference type="Pfam" id="PF08241"/>
    </source>
</evidence>
<dbReference type="Gene3D" id="3.40.50.150">
    <property type="entry name" value="Vaccinia Virus protein VP39"/>
    <property type="match status" value="1"/>
</dbReference>
<proteinExistence type="predicted"/>
<sequence>MLIGDKGVRAIPAEDGSIDGIIGTLTIHHWTNLKKSFAEINRVLRNNGRVILFTSTPDQMRG</sequence>
<name>A0A8H9G398_9SPHI</name>
<dbReference type="SUPFAM" id="SSF53335">
    <property type="entry name" value="S-adenosyl-L-methionine-dependent methyltransferases"/>
    <property type="match status" value="1"/>
</dbReference>
<dbReference type="GO" id="GO:0008757">
    <property type="term" value="F:S-adenosylmethionine-dependent methyltransferase activity"/>
    <property type="evidence" value="ECO:0007669"/>
    <property type="project" value="InterPro"/>
</dbReference>
<dbReference type="InterPro" id="IPR013216">
    <property type="entry name" value="Methyltransf_11"/>
</dbReference>
<dbReference type="InterPro" id="IPR029063">
    <property type="entry name" value="SAM-dependent_MTases_sf"/>
</dbReference>
<organism evidence="2 3">
    <name type="scientific">Sphingobacterium cellulitidis</name>
    <dbReference type="NCBI Taxonomy" id="1768011"/>
    <lineage>
        <taxon>Bacteria</taxon>
        <taxon>Pseudomonadati</taxon>
        <taxon>Bacteroidota</taxon>
        <taxon>Sphingobacteriia</taxon>
        <taxon>Sphingobacteriales</taxon>
        <taxon>Sphingobacteriaceae</taxon>
        <taxon>Sphingobacterium</taxon>
    </lineage>
</organism>
<dbReference type="Proteomes" id="UP000614460">
    <property type="component" value="Unassembled WGS sequence"/>
</dbReference>